<organism evidence="2 3">
    <name type="scientific">Mycolicibacterium rufum</name>
    <dbReference type="NCBI Taxonomy" id="318424"/>
    <lineage>
        <taxon>Bacteria</taxon>
        <taxon>Bacillati</taxon>
        <taxon>Actinomycetota</taxon>
        <taxon>Actinomycetes</taxon>
        <taxon>Mycobacteriales</taxon>
        <taxon>Mycobacteriaceae</taxon>
        <taxon>Mycolicibacterium</taxon>
    </lineage>
</organism>
<feature type="transmembrane region" description="Helical" evidence="1">
    <location>
        <begin position="49"/>
        <end position="71"/>
    </location>
</feature>
<reference evidence="2" key="2">
    <citation type="journal article" date="2022" name="BMC Genomics">
        <title>Comparative genome analysis of mycobacteria focusing on tRNA and non-coding RNA.</title>
        <authorList>
            <person name="Behra P.R.K."/>
            <person name="Pettersson B.M.F."/>
            <person name="Ramesh M."/>
            <person name="Das S."/>
            <person name="Dasgupta S."/>
            <person name="Kirsebom L.A."/>
        </authorList>
    </citation>
    <scope>NUCLEOTIDE SEQUENCE</scope>
    <source>
        <strain evidence="2">DSM 45406</strain>
    </source>
</reference>
<keyword evidence="1" id="KW-0472">Membrane</keyword>
<reference evidence="2" key="1">
    <citation type="submission" date="2020-07" db="EMBL/GenBank/DDBJ databases">
        <authorList>
            <person name="Pettersson B.M.F."/>
            <person name="Behra P.R.K."/>
            <person name="Ramesh M."/>
            <person name="Das S."/>
            <person name="Dasgupta S."/>
            <person name="Kirsebom L.A."/>
        </authorList>
    </citation>
    <scope>NUCLEOTIDE SEQUENCE</scope>
    <source>
        <strain evidence="2">DSM 45406</strain>
    </source>
</reference>
<evidence type="ECO:0000313" key="3">
    <source>
        <dbReference type="Proteomes" id="UP001140272"/>
    </source>
</evidence>
<protein>
    <submittedName>
        <fullName evidence="2">MFS transporter</fullName>
    </submittedName>
</protein>
<proteinExistence type="predicted"/>
<dbReference type="EMBL" id="JACKRN010000650">
    <property type="protein sequence ID" value="MCV7072125.1"/>
    <property type="molecule type" value="Genomic_DNA"/>
</dbReference>
<dbReference type="AlphaFoldDB" id="A0A9X2YF34"/>
<name>A0A9X2YF34_9MYCO</name>
<feature type="transmembrane region" description="Helical" evidence="1">
    <location>
        <begin position="21"/>
        <end position="43"/>
    </location>
</feature>
<accession>A0A9X2YF34</accession>
<comment type="caution">
    <text evidence="2">The sequence shown here is derived from an EMBL/GenBank/DDBJ whole genome shotgun (WGS) entry which is preliminary data.</text>
</comment>
<dbReference type="Proteomes" id="UP001140272">
    <property type="component" value="Unassembled WGS sequence"/>
</dbReference>
<keyword evidence="1" id="KW-0812">Transmembrane</keyword>
<keyword evidence="1" id="KW-1133">Transmembrane helix</keyword>
<evidence type="ECO:0000313" key="2">
    <source>
        <dbReference type="EMBL" id="MCV7072125.1"/>
    </source>
</evidence>
<feature type="non-terminal residue" evidence="2">
    <location>
        <position position="1"/>
    </location>
</feature>
<gene>
    <name evidence="2" type="ORF">H7H73_18780</name>
</gene>
<sequence length="75" mass="7644">PPRRAAMRAADELPGLRAGTGLTILTWLMRVGFLGAPLIVGVVADAASLRVGLLSVVVAGVSLLALSGVLAGRRR</sequence>
<evidence type="ECO:0000256" key="1">
    <source>
        <dbReference type="SAM" id="Phobius"/>
    </source>
</evidence>